<dbReference type="AlphaFoldDB" id="A0A086ZNX1"/>
<dbReference type="GO" id="GO:0016798">
    <property type="term" value="F:hydrolase activity, acting on glycosyl bonds"/>
    <property type="evidence" value="ECO:0007669"/>
    <property type="project" value="UniProtKB-KW"/>
</dbReference>
<dbReference type="Pfam" id="PF00041">
    <property type="entry name" value="fn3"/>
    <property type="match status" value="1"/>
</dbReference>
<evidence type="ECO:0000256" key="1">
    <source>
        <dbReference type="ARBA" id="ARBA00023295"/>
    </source>
</evidence>
<evidence type="ECO:0000259" key="3">
    <source>
        <dbReference type="PROSITE" id="PS50853"/>
    </source>
</evidence>
<dbReference type="SMART" id="SM00060">
    <property type="entry name" value="FN3"/>
    <property type="match status" value="1"/>
</dbReference>
<feature type="domain" description="Fibronectin type-III" evidence="3">
    <location>
        <begin position="128"/>
        <end position="232"/>
    </location>
</feature>
<dbReference type="RefSeq" id="WP_026502492.1">
    <property type="nucleotide sequence ID" value="NZ_JGYQ01000007.1"/>
</dbReference>
<dbReference type="Gene3D" id="2.60.40.10">
    <property type="entry name" value="Immunoglobulins"/>
    <property type="match status" value="2"/>
</dbReference>
<comment type="caution">
    <text evidence="4">The sequence shown here is derived from an EMBL/GenBank/DDBJ whole genome shotgun (WGS) entry which is preliminary data.</text>
</comment>
<keyword evidence="2" id="KW-0624">Polysaccharide degradation</keyword>
<keyword evidence="1" id="KW-0378">Hydrolase</keyword>
<dbReference type="Proteomes" id="UP000029093">
    <property type="component" value="Unassembled WGS sequence"/>
</dbReference>
<keyword evidence="5" id="KW-1185">Reference proteome</keyword>
<dbReference type="OrthoDB" id="9805159at2"/>
<dbReference type="InterPro" id="IPR036116">
    <property type="entry name" value="FN3_sf"/>
</dbReference>
<dbReference type="SUPFAM" id="SSF49265">
    <property type="entry name" value="Fibronectin type III"/>
    <property type="match status" value="1"/>
</dbReference>
<evidence type="ECO:0000313" key="4">
    <source>
        <dbReference type="EMBL" id="KFI48221.1"/>
    </source>
</evidence>
<dbReference type="EMBL" id="JGYQ01000007">
    <property type="protein sequence ID" value="KFI48221.1"/>
    <property type="molecule type" value="Genomic_DNA"/>
</dbReference>
<evidence type="ECO:0000256" key="2">
    <source>
        <dbReference type="ARBA" id="ARBA00023326"/>
    </source>
</evidence>
<dbReference type="PROSITE" id="PS50853">
    <property type="entry name" value="FN3"/>
    <property type="match status" value="1"/>
</dbReference>
<gene>
    <name evidence="4" type="ORF">BBOU_0351</name>
</gene>
<dbReference type="CDD" id="cd00063">
    <property type="entry name" value="FN3"/>
    <property type="match status" value="1"/>
</dbReference>
<name>A0A086ZNX1_9BIFI</name>
<keyword evidence="1" id="KW-0326">Glycosidase</keyword>
<accession>A0A086ZNX1</accession>
<evidence type="ECO:0000313" key="5">
    <source>
        <dbReference type="Proteomes" id="UP000029093"/>
    </source>
</evidence>
<protein>
    <recommendedName>
        <fullName evidence="3">Fibronectin type-III domain-containing protein</fullName>
    </recommendedName>
</protein>
<dbReference type="GeneID" id="303203547"/>
<sequence>MADGYGNICGNWRTHVKAWVTGWTDTTDTIHVEVWWQSLNGWNYYGWVAATAWINGQQVAHTPNSGNKNLGHNSEVCILAADLTVAKAESARNITCSGNIYWNGPNSGTSNSSCGVYTGGINYHSPNPPKNVSFKRVSDNKASITWQGNWDNGALKPWKQILVDQRIALDGGNWNTWSNYQGGSGVLNWDKTNFDATNLRPNGRYQFAVYARNQAGDSTHVDSPVIYTTPRTPAKVEAIKTGAKSAQILIDLSGGYANGYDVQRRLAGGDWQDLTTGAYAGKPAQVLDSDTPAGVIEYRARARRPIYDDDAAKGILTGEWTQSNQITTICPPGAPTITAPAQGATLATPLTSDIRWTPNHPDGSSQTAAQIELTNPDGTVTTASVATDTAYRLHTDENGRWQIRVRTKGLHADWGEWSQPTTIRTATPPNVTVTDPTTITASPFDIAWSVADTTGVAHQSVRIRKDGAVVYQTDLNGTARSLTIDQATYLPENGTELIIDVTVQGGSTLTTTASRGATVSYTPPASPTANIDIDGSNLSIMVTALAGTPKDDQPKTEWMAVTRLLDGNELTLSSRLADGRQTIDRLPPLNRKIGYRITAHAASGAVSETIVTTTVTTDMCMLNFGSDAGEAIPIGGSFDIGEKQSHDTEEYHFELGSDTDLPASYSSRRLDNQITASTTLDYLDGQLYQRIRRLARANTYAWWRNVDGTRAFVKAEISTHIKAKGPTATLDIDMTEILWEEPNN</sequence>
<dbReference type="InterPro" id="IPR003961">
    <property type="entry name" value="FN3_dom"/>
</dbReference>
<dbReference type="InterPro" id="IPR013783">
    <property type="entry name" value="Ig-like_fold"/>
</dbReference>
<keyword evidence="2" id="KW-0119">Carbohydrate metabolism</keyword>
<dbReference type="GO" id="GO:0000272">
    <property type="term" value="P:polysaccharide catabolic process"/>
    <property type="evidence" value="ECO:0007669"/>
    <property type="project" value="UniProtKB-KW"/>
</dbReference>
<reference evidence="4 5" key="1">
    <citation type="submission" date="2014-03" db="EMBL/GenBank/DDBJ databases">
        <title>Genomics of Bifidobacteria.</title>
        <authorList>
            <person name="Ventura M."/>
            <person name="Milani C."/>
            <person name="Lugli G.A."/>
        </authorList>
    </citation>
    <scope>NUCLEOTIDE SEQUENCE [LARGE SCALE GENOMIC DNA]</scope>
    <source>
        <strain evidence="4 5">LMG 10736</strain>
    </source>
</reference>
<proteinExistence type="predicted"/>
<organism evidence="4 5">
    <name type="scientific">Bifidobacterium boum</name>
    <dbReference type="NCBI Taxonomy" id="78343"/>
    <lineage>
        <taxon>Bacteria</taxon>
        <taxon>Bacillati</taxon>
        <taxon>Actinomycetota</taxon>
        <taxon>Actinomycetes</taxon>
        <taxon>Bifidobacteriales</taxon>
        <taxon>Bifidobacteriaceae</taxon>
        <taxon>Bifidobacterium</taxon>
    </lineage>
</organism>